<name>A0A8S1RGZ5_9CILI</name>
<organism evidence="2 3">
    <name type="scientific">Paramecium sonneborni</name>
    <dbReference type="NCBI Taxonomy" id="65129"/>
    <lineage>
        <taxon>Eukaryota</taxon>
        <taxon>Sar</taxon>
        <taxon>Alveolata</taxon>
        <taxon>Ciliophora</taxon>
        <taxon>Intramacronucleata</taxon>
        <taxon>Oligohymenophorea</taxon>
        <taxon>Peniculida</taxon>
        <taxon>Parameciidae</taxon>
        <taxon>Paramecium</taxon>
    </lineage>
</organism>
<dbReference type="EMBL" id="CAJJDN010000165">
    <property type="protein sequence ID" value="CAD8126155.1"/>
    <property type="molecule type" value="Genomic_DNA"/>
</dbReference>
<evidence type="ECO:0000313" key="2">
    <source>
        <dbReference type="EMBL" id="CAD8126155.1"/>
    </source>
</evidence>
<dbReference type="OrthoDB" id="288201at2759"/>
<dbReference type="AlphaFoldDB" id="A0A8S1RGZ5"/>
<feature type="region of interest" description="Disordered" evidence="1">
    <location>
        <begin position="44"/>
        <end position="67"/>
    </location>
</feature>
<dbReference type="Proteomes" id="UP000692954">
    <property type="component" value="Unassembled WGS sequence"/>
</dbReference>
<accession>A0A8S1RGZ5</accession>
<evidence type="ECO:0000256" key="1">
    <source>
        <dbReference type="SAM" id="MobiDB-lite"/>
    </source>
</evidence>
<keyword evidence="3" id="KW-1185">Reference proteome</keyword>
<reference evidence="2" key="1">
    <citation type="submission" date="2021-01" db="EMBL/GenBank/DDBJ databases">
        <authorList>
            <consortium name="Genoscope - CEA"/>
            <person name="William W."/>
        </authorList>
    </citation>
    <scope>NUCLEOTIDE SEQUENCE</scope>
</reference>
<comment type="caution">
    <text evidence="2">The sequence shown here is derived from an EMBL/GenBank/DDBJ whole genome shotgun (WGS) entry which is preliminary data.</text>
</comment>
<evidence type="ECO:0000313" key="3">
    <source>
        <dbReference type="Proteomes" id="UP000692954"/>
    </source>
</evidence>
<sequence>MIEFAKLSKQEKEKYIKFLVDNKIEFQQSDQGFTASFKVQNKENVDPSRKSIEQIKRASPHQKTPTRCVSPLRRKFTREDAINLIQEIYSKKFDDASKQLKMKNVVNEDFGVYVMRFAQNKQIDIKDCMQIQDENVFLFKKFLQKEYEEEDLMYYLFLRAIVEKEIGQQIYQSKRSLDLQKQYLSISQVQSIISTVYENEVDEVQELLEYFSKYFENNRISVFDFMGLALDKYSIDRKPQDKKVLISEEVINELRGFFYQEVEECNEQLFEKVKQIMNDLLQSVFRQDKRIWINRVQNAKPEDVLYLEGLQKQFRNMQGSKCEIRNLSRKILQTPQLSKCFVRLLE</sequence>
<gene>
    <name evidence="2" type="ORF">PSON_ATCC_30995.1.T1650047</name>
</gene>
<proteinExistence type="predicted"/>
<protein>
    <submittedName>
        <fullName evidence="2">Uncharacterized protein</fullName>
    </submittedName>
</protein>
<feature type="compositionally biased region" description="Basic and acidic residues" evidence="1">
    <location>
        <begin position="44"/>
        <end position="56"/>
    </location>
</feature>